<dbReference type="AlphaFoldDB" id="A0A6N7BY56"/>
<organism evidence="1 2">
    <name type="scientific">Psychrobacter nivimaris</name>
    <dbReference type="NCBI Taxonomy" id="281738"/>
    <lineage>
        <taxon>Bacteria</taxon>
        <taxon>Pseudomonadati</taxon>
        <taxon>Pseudomonadota</taxon>
        <taxon>Gammaproteobacteria</taxon>
        <taxon>Moraxellales</taxon>
        <taxon>Moraxellaceae</taxon>
        <taxon>Psychrobacter</taxon>
    </lineage>
</organism>
<keyword evidence="2" id="KW-1185">Reference proteome</keyword>
<gene>
    <name evidence="1" type="ORF">FQV37_2138</name>
</gene>
<dbReference type="EMBL" id="VZIZ01000042">
    <property type="protein sequence ID" value="KAF0567530.1"/>
    <property type="molecule type" value="Genomic_DNA"/>
</dbReference>
<evidence type="ECO:0000313" key="1">
    <source>
        <dbReference type="EMBL" id="KAF0567530.1"/>
    </source>
</evidence>
<evidence type="ECO:0000313" key="2">
    <source>
        <dbReference type="Proteomes" id="UP000471465"/>
    </source>
</evidence>
<accession>A0A6N7BY56</accession>
<proteinExistence type="predicted"/>
<dbReference type="Proteomes" id="UP000471465">
    <property type="component" value="Unassembled WGS sequence"/>
</dbReference>
<reference evidence="1 2" key="1">
    <citation type="submission" date="2019-09" db="EMBL/GenBank/DDBJ databases">
        <title>Draft genome sequence of Psychrobacter nivimaris LAMA 639, in search for biotechnological relevant genes.</title>
        <authorList>
            <person name="Lima A.O.S."/>
            <person name="Staloch B.E.K."/>
            <person name="Freitas R.C."/>
            <person name="Niero H."/>
            <person name="Silva M.A.C."/>
        </authorList>
    </citation>
    <scope>NUCLEOTIDE SEQUENCE [LARGE SCALE GENOMIC DNA]</scope>
    <source>
        <strain evidence="1 2">LAMA 639</strain>
    </source>
</reference>
<comment type="caution">
    <text evidence="1">The sequence shown here is derived from an EMBL/GenBank/DDBJ whole genome shotgun (WGS) entry which is preliminary data.</text>
</comment>
<sequence>MADVIAEKFDYIDCIRVLDSIAQWIDITVEFSFSFDALD</sequence>
<name>A0A6N7BY56_9GAMM</name>
<protein>
    <submittedName>
        <fullName evidence="1">Uncharacterized protein</fullName>
    </submittedName>
</protein>